<dbReference type="CDD" id="cd04301">
    <property type="entry name" value="NAT_SF"/>
    <property type="match status" value="1"/>
</dbReference>
<keyword evidence="5" id="KW-1185">Reference proteome</keyword>
<evidence type="ECO:0000313" key="4">
    <source>
        <dbReference type="EMBL" id="QJC50784.1"/>
    </source>
</evidence>
<dbReference type="KEGG" id="palr:HGI30_03855"/>
<dbReference type="InterPro" id="IPR000182">
    <property type="entry name" value="GNAT_dom"/>
</dbReference>
<dbReference type="EMBL" id="CP051428">
    <property type="protein sequence ID" value="QJC50784.1"/>
    <property type="molecule type" value="Genomic_DNA"/>
</dbReference>
<sequence>MEVSNGKAEMIPAGWTTTRLVVRDVSPEEEPQARRLYLEAGPLPQWTGRAAEEGYVRRWLAGDPDVPPGGSPDRVRLQAAWLADVGGSERPAAILELFHGYPGPDDLYIGYFGVDAALRGTGIGRELVEGIAAQAQALGYRKARAAVDLKNWAGLRFWIAVGFVEAVKVGGDAVYGPDAFARIELARSL</sequence>
<dbReference type="Proteomes" id="UP000502136">
    <property type="component" value="Chromosome"/>
</dbReference>
<feature type="domain" description="N-acetyltransferase" evidence="3">
    <location>
        <begin position="20"/>
        <end position="189"/>
    </location>
</feature>
<dbReference type="RefSeq" id="WP_168906439.1">
    <property type="nucleotide sequence ID" value="NZ_CP051428.1"/>
</dbReference>
<evidence type="ECO:0000313" key="5">
    <source>
        <dbReference type="Proteomes" id="UP000502136"/>
    </source>
</evidence>
<gene>
    <name evidence="4" type="ORF">HGI30_03855</name>
</gene>
<name>A0A6H2GTM7_9BACL</name>
<dbReference type="Pfam" id="PF00583">
    <property type="entry name" value="Acetyltransf_1"/>
    <property type="match status" value="1"/>
</dbReference>
<dbReference type="PANTHER" id="PTHR43877">
    <property type="entry name" value="AMINOALKYLPHOSPHONATE N-ACETYLTRANSFERASE-RELATED-RELATED"/>
    <property type="match status" value="1"/>
</dbReference>
<dbReference type="AlphaFoldDB" id="A0A6H2GTM7"/>
<evidence type="ECO:0000256" key="1">
    <source>
        <dbReference type="ARBA" id="ARBA00022679"/>
    </source>
</evidence>
<dbReference type="InterPro" id="IPR050832">
    <property type="entry name" value="Bact_Acetyltransf"/>
</dbReference>
<dbReference type="SUPFAM" id="SSF55729">
    <property type="entry name" value="Acyl-CoA N-acyltransferases (Nat)"/>
    <property type="match status" value="1"/>
</dbReference>
<dbReference type="PROSITE" id="PS51186">
    <property type="entry name" value="GNAT"/>
    <property type="match status" value="1"/>
</dbReference>
<proteinExistence type="predicted"/>
<keyword evidence="2" id="KW-0012">Acyltransferase</keyword>
<dbReference type="Gene3D" id="3.40.630.30">
    <property type="match status" value="1"/>
</dbReference>
<protein>
    <submittedName>
        <fullName evidence="4">GNAT family N-acetyltransferase</fullName>
    </submittedName>
</protein>
<evidence type="ECO:0000259" key="3">
    <source>
        <dbReference type="PROSITE" id="PS51186"/>
    </source>
</evidence>
<keyword evidence="1 4" id="KW-0808">Transferase</keyword>
<accession>A0A6H2GTM7</accession>
<organism evidence="4 5">
    <name type="scientific">Paenibacillus albicereus</name>
    <dbReference type="NCBI Taxonomy" id="2726185"/>
    <lineage>
        <taxon>Bacteria</taxon>
        <taxon>Bacillati</taxon>
        <taxon>Bacillota</taxon>
        <taxon>Bacilli</taxon>
        <taxon>Bacillales</taxon>
        <taxon>Paenibacillaceae</taxon>
        <taxon>Paenibacillus</taxon>
    </lineage>
</organism>
<evidence type="ECO:0000256" key="2">
    <source>
        <dbReference type="ARBA" id="ARBA00023315"/>
    </source>
</evidence>
<dbReference type="GO" id="GO:0016747">
    <property type="term" value="F:acyltransferase activity, transferring groups other than amino-acyl groups"/>
    <property type="evidence" value="ECO:0007669"/>
    <property type="project" value="InterPro"/>
</dbReference>
<dbReference type="InterPro" id="IPR016181">
    <property type="entry name" value="Acyl_CoA_acyltransferase"/>
</dbReference>
<reference evidence="4 5" key="1">
    <citation type="submission" date="2020-04" db="EMBL/GenBank/DDBJ databases">
        <title>Novel Paenibacillus strain UniB2 isolated from commercial digestive syrup.</title>
        <authorList>
            <person name="Thorat V."/>
            <person name="Kirdat K."/>
            <person name="Tiwarekar B."/>
            <person name="Yadav A."/>
        </authorList>
    </citation>
    <scope>NUCLEOTIDE SEQUENCE [LARGE SCALE GENOMIC DNA]</scope>
    <source>
        <strain evidence="4 5">UniB2</strain>
    </source>
</reference>